<dbReference type="EMBL" id="LWHJ01000027">
    <property type="protein sequence ID" value="OAQ39618.1"/>
    <property type="molecule type" value="Genomic_DNA"/>
</dbReference>
<dbReference type="InterPro" id="IPR036866">
    <property type="entry name" value="RibonucZ/Hydroxyglut_hydro"/>
</dbReference>
<dbReference type="Gene3D" id="3.60.15.10">
    <property type="entry name" value="Ribonuclease Z/Hydroxyacylglutathione hydrolase-like"/>
    <property type="match status" value="1"/>
</dbReference>
<dbReference type="PROSITE" id="PS51296">
    <property type="entry name" value="RIESKE"/>
    <property type="match status" value="1"/>
</dbReference>
<dbReference type="Pfam" id="PF13483">
    <property type="entry name" value="Lactamase_B_3"/>
    <property type="match status" value="1"/>
</dbReference>
<dbReference type="OrthoDB" id="9805728at2"/>
<keyword evidence="2" id="KW-0479">Metal-binding</keyword>
<dbReference type="UniPathway" id="UPA00628"/>
<name>A0A179DF69_9SPHI</name>
<keyword evidence="4" id="KW-0411">Iron-sulfur</keyword>
<dbReference type="GO" id="GO:0006054">
    <property type="term" value="P:N-acetylneuraminate metabolic process"/>
    <property type="evidence" value="ECO:0007669"/>
    <property type="project" value="UniProtKB-UniPathway"/>
</dbReference>
<keyword evidence="7" id="KW-1185">Reference proteome</keyword>
<reference evidence="6 7" key="1">
    <citation type="submission" date="2016-04" db="EMBL/GenBank/DDBJ databases">
        <authorList>
            <person name="Evans L.H."/>
            <person name="Alamgir A."/>
            <person name="Owens N."/>
            <person name="Weber N.D."/>
            <person name="Virtaneva K."/>
            <person name="Barbian K."/>
            <person name="Babar A."/>
            <person name="Rosenke K."/>
        </authorList>
    </citation>
    <scope>NUCLEOTIDE SEQUENCE [LARGE SCALE GENOMIC DNA]</scope>
    <source>
        <strain evidence="6 7">CCM 8644</strain>
    </source>
</reference>
<comment type="caution">
    <text evidence="6">The sequence shown here is derived from an EMBL/GenBank/DDBJ whole genome shotgun (WGS) entry which is preliminary data.</text>
</comment>
<evidence type="ECO:0000313" key="6">
    <source>
        <dbReference type="EMBL" id="OAQ39618.1"/>
    </source>
</evidence>
<accession>A0A179DF69</accession>
<feature type="domain" description="Rieske" evidence="5">
    <location>
        <begin position="466"/>
        <end position="522"/>
    </location>
</feature>
<organism evidence="6 7">
    <name type="scientific">Pedobacter psychrophilus</name>
    <dbReference type="NCBI Taxonomy" id="1826909"/>
    <lineage>
        <taxon>Bacteria</taxon>
        <taxon>Pseudomonadati</taxon>
        <taxon>Bacteroidota</taxon>
        <taxon>Sphingobacteriia</taxon>
        <taxon>Sphingobacteriales</taxon>
        <taxon>Sphingobacteriaceae</taxon>
        <taxon>Pedobacter</taxon>
    </lineage>
</organism>
<proteinExistence type="predicted"/>
<dbReference type="SUPFAM" id="SSF56281">
    <property type="entry name" value="Metallo-hydrolase/oxidoreductase"/>
    <property type="match status" value="1"/>
</dbReference>
<reference evidence="6 7" key="2">
    <citation type="submission" date="2016-06" db="EMBL/GenBank/DDBJ databases">
        <title>Pedobacter psychrophilus sp. nov., isolated from Antarctic fragmentary rock.</title>
        <authorList>
            <person name="Svec P."/>
        </authorList>
    </citation>
    <scope>NUCLEOTIDE SEQUENCE [LARGE SCALE GENOMIC DNA]</scope>
    <source>
        <strain evidence="6 7">CCM 8644</strain>
    </source>
</reference>
<gene>
    <name evidence="6" type="ORF">A5893_08485</name>
</gene>
<dbReference type="GO" id="GO:0046872">
    <property type="term" value="F:metal ion binding"/>
    <property type="evidence" value="ECO:0007669"/>
    <property type="project" value="UniProtKB-KW"/>
</dbReference>
<evidence type="ECO:0000256" key="2">
    <source>
        <dbReference type="ARBA" id="ARBA00022723"/>
    </source>
</evidence>
<dbReference type="Proteomes" id="UP000078459">
    <property type="component" value="Unassembled WGS sequence"/>
</dbReference>
<keyword evidence="3" id="KW-0408">Iron</keyword>
<evidence type="ECO:0000313" key="7">
    <source>
        <dbReference type="Proteomes" id="UP000078459"/>
    </source>
</evidence>
<dbReference type="InterPro" id="IPR036922">
    <property type="entry name" value="Rieske_2Fe-2S_sf"/>
</dbReference>
<dbReference type="PANTHER" id="PTHR43546:SF3">
    <property type="entry name" value="UPF0173 METAL-DEPENDENT HYDROLASE MJ1163"/>
    <property type="match status" value="1"/>
</dbReference>
<dbReference type="PANTHER" id="PTHR43546">
    <property type="entry name" value="UPF0173 METAL-DEPENDENT HYDROLASE MJ1163-RELATED"/>
    <property type="match status" value="1"/>
</dbReference>
<protein>
    <recommendedName>
        <fullName evidence="5">Rieske domain-containing protein</fullName>
    </recommendedName>
</protein>
<dbReference type="SUPFAM" id="SSF50022">
    <property type="entry name" value="ISP domain"/>
    <property type="match status" value="1"/>
</dbReference>
<dbReference type="Gene3D" id="2.102.10.10">
    <property type="entry name" value="Rieske [2Fe-2S] iron-sulphur domain"/>
    <property type="match status" value="1"/>
</dbReference>
<evidence type="ECO:0000259" key="5">
    <source>
        <dbReference type="PROSITE" id="PS51296"/>
    </source>
</evidence>
<dbReference type="GO" id="GO:0051537">
    <property type="term" value="F:2 iron, 2 sulfur cluster binding"/>
    <property type="evidence" value="ECO:0007669"/>
    <property type="project" value="UniProtKB-KW"/>
</dbReference>
<dbReference type="InterPro" id="IPR050114">
    <property type="entry name" value="UPF0173_UPF0282_UlaG_hydrolase"/>
</dbReference>
<sequence>MEITFLGHAGFFVETDETILIMDPWLSSSGAFDGGWFQFPKNHHLANVVKERLLKNLHKRAIIYISHEHKDHFDEKFLRTLEDCDFEYVLPKFRRTVLIDKIKSFSNKKIFLCNDDSTIFLNNNESIKIYIEDSEINRDSAILFESKNEKFLNLNDCKIHDRLKHIKDSEIQIDYFAVQFSGATWHPTCYNYSKEEYEKISLKKKMSKFQATKIAIEMINPKVYIPSAGPACFLDPDIIHLNFEKNNIFPRSEEVVEFLKNHLKNKEILIPEIAPGDVLCLTKDEIFILSDNHRVNEKNFQEYIISYAKEYEHFFNEIKKPLKAIEFELMLEDLKSELELKLKSFKSKSGLSRSLYLGFLDKLNCYIKIDFAANKIDYVDEINEENFYLLNAYSYDINRVLKGFLTWEDFALTFRVKLNREPDVYQSLMQGFMILEKEDLNFFCDKILEIENRTERIIIEVAGCKYSIDRYCPHQGADLKHAWSEGDRFLVCPRHRWSFDLLKDGSCEGNSASINAIPLENE</sequence>
<dbReference type="STRING" id="1826909.A5893_08485"/>
<evidence type="ECO:0000256" key="3">
    <source>
        <dbReference type="ARBA" id="ARBA00023004"/>
    </source>
</evidence>
<dbReference type="Pfam" id="PF00355">
    <property type="entry name" value="Rieske"/>
    <property type="match status" value="1"/>
</dbReference>
<evidence type="ECO:0000256" key="4">
    <source>
        <dbReference type="ARBA" id="ARBA00023014"/>
    </source>
</evidence>
<dbReference type="RefSeq" id="WP_068822234.1">
    <property type="nucleotide sequence ID" value="NZ_LWHJ01000027.1"/>
</dbReference>
<evidence type="ECO:0000256" key="1">
    <source>
        <dbReference type="ARBA" id="ARBA00022714"/>
    </source>
</evidence>
<keyword evidence="1" id="KW-0001">2Fe-2S</keyword>
<dbReference type="InterPro" id="IPR017941">
    <property type="entry name" value="Rieske_2Fe-2S"/>
</dbReference>
<dbReference type="AlphaFoldDB" id="A0A179DF69"/>